<dbReference type="PANTHER" id="PTHR11644:SF2">
    <property type="entry name" value="CYTIDINE DEAMINASE"/>
    <property type="match status" value="1"/>
</dbReference>
<sequence>MDPTDIDWDALLSEAIDAMRHAYCPYSNFPVGAAGLTADGWLVSGCNVENAGYGVTLCAECGMVSDLIRSGGGALVAVVAVNGNEEPVAPCGRCRQLIYEHGGPSCMVLMPDGVAPMTEVLPGAFGPHDLADVAAGPTQASSNKKEGHDGSL</sequence>
<dbReference type="AlphaFoldDB" id="A0A2X0UEE5"/>
<keyword evidence="19" id="KW-1185">Reference proteome</keyword>
<gene>
    <name evidence="18" type="primary">cdd</name>
    <name evidence="18" type="ORF">NCTC9935_01024</name>
</gene>
<comment type="catalytic activity">
    <reaction evidence="11 15">
        <text>cytidine + H2O + H(+) = uridine + NH4(+)</text>
        <dbReference type="Rhea" id="RHEA:16069"/>
        <dbReference type="ChEBI" id="CHEBI:15377"/>
        <dbReference type="ChEBI" id="CHEBI:15378"/>
        <dbReference type="ChEBI" id="CHEBI:16704"/>
        <dbReference type="ChEBI" id="CHEBI:17562"/>
        <dbReference type="ChEBI" id="CHEBI:28938"/>
        <dbReference type="EC" id="3.5.4.5"/>
    </reaction>
</comment>
<dbReference type="NCBIfam" id="TIGR01354">
    <property type="entry name" value="cyt_deam_tetra"/>
    <property type="match status" value="1"/>
</dbReference>
<comment type="function">
    <text evidence="2 15">This enzyme scavenges exogenous and endogenous cytidine and 2'-deoxycytidine for UMP synthesis.</text>
</comment>
<dbReference type="STRING" id="1660.APY09_00665"/>
<dbReference type="Proteomes" id="UP000250192">
    <property type="component" value="Unassembled WGS sequence"/>
</dbReference>
<evidence type="ECO:0000256" key="4">
    <source>
        <dbReference type="ARBA" id="ARBA00012783"/>
    </source>
</evidence>
<dbReference type="InterPro" id="IPR006262">
    <property type="entry name" value="Cyt_deam_tetra"/>
</dbReference>
<evidence type="ECO:0000256" key="14">
    <source>
        <dbReference type="PIRSR" id="PIRSR606262-3"/>
    </source>
</evidence>
<dbReference type="Pfam" id="PF00383">
    <property type="entry name" value="dCMP_cyt_deam_1"/>
    <property type="match status" value="1"/>
</dbReference>
<feature type="binding site" evidence="14">
    <location>
        <position position="94"/>
    </location>
    <ligand>
        <name>Zn(2+)</name>
        <dbReference type="ChEBI" id="CHEBI:29105"/>
        <note>catalytic</note>
    </ligand>
</feature>
<comment type="catalytic activity">
    <reaction evidence="10 15">
        <text>2'-deoxycytidine + H2O + H(+) = 2'-deoxyuridine + NH4(+)</text>
        <dbReference type="Rhea" id="RHEA:13433"/>
        <dbReference type="ChEBI" id="CHEBI:15377"/>
        <dbReference type="ChEBI" id="CHEBI:15378"/>
        <dbReference type="ChEBI" id="CHEBI:15698"/>
        <dbReference type="ChEBI" id="CHEBI:16450"/>
        <dbReference type="ChEBI" id="CHEBI:28938"/>
        <dbReference type="EC" id="3.5.4.5"/>
    </reaction>
</comment>
<dbReference type="GO" id="GO:0055086">
    <property type="term" value="P:nucleobase-containing small molecule metabolic process"/>
    <property type="evidence" value="ECO:0007669"/>
    <property type="project" value="UniProtKB-ARBA"/>
</dbReference>
<feature type="domain" description="CMP/dCMP-type deaminase" evidence="17">
    <location>
        <begin position="6"/>
        <end position="128"/>
    </location>
</feature>
<evidence type="ECO:0000256" key="2">
    <source>
        <dbReference type="ARBA" id="ARBA00003949"/>
    </source>
</evidence>
<evidence type="ECO:0000256" key="7">
    <source>
        <dbReference type="ARBA" id="ARBA00022801"/>
    </source>
</evidence>
<evidence type="ECO:0000313" key="19">
    <source>
        <dbReference type="Proteomes" id="UP000250192"/>
    </source>
</evidence>
<feature type="binding site" evidence="14">
    <location>
        <position position="91"/>
    </location>
    <ligand>
        <name>Zn(2+)</name>
        <dbReference type="ChEBI" id="CHEBI:29105"/>
        <note>catalytic</note>
    </ligand>
</feature>
<evidence type="ECO:0000256" key="10">
    <source>
        <dbReference type="ARBA" id="ARBA00049252"/>
    </source>
</evidence>
<dbReference type="GO" id="GO:0005829">
    <property type="term" value="C:cytosol"/>
    <property type="evidence" value="ECO:0007669"/>
    <property type="project" value="TreeGrafter"/>
</dbReference>
<evidence type="ECO:0000313" key="18">
    <source>
        <dbReference type="EMBL" id="SPT55518.1"/>
    </source>
</evidence>
<evidence type="ECO:0000259" key="17">
    <source>
        <dbReference type="PROSITE" id="PS51747"/>
    </source>
</evidence>
<dbReference type="InterPro" id="IPR002125">
    <property type="entry name" value="CMP_dCMP_dom"/>
</dbReference>
<evidence type="ECO:0000256" key="1">
    <source>
        <dbReference type="ARBA" id="ARBA00001947"/>
    </source>
</evidence>
<accession>A0A2X0UEE5</accession>
<protein>
    <recommendedName>
        <fullName evidence="5 15">Cytidine deaminase</fullName>
        <ecNumber evidence="4 15">3.5.4.5</ecNumber>
    </recommendedName>
    <alternativeName>
        <fullName evidence="9 15">Cytidine aminohydrolase</fullName>
    </alternativeName>
</protein>
<dbReference type="GeneID" id="93758649"/>
<evidence type="ECO:0000256" key="6">
    <source>
        <dbReference type="ARBA" id="ARBA00022723"/>
    </source>
</evidence>
<evidence type="ECO:0000256" key="11">
    <source>
        <dbReference type="ARBA" id="ARBA00049558"/>
    </source>
</evidence>
<dbReference type="InterPro" id="IPR050202">
    <property type="entry name" value="Cyt/Deoxycyt_deaminase"/>
</dbReference>
<feature type="binding site" evidence="13">
    <location>
        <begin position="47"/>
        <end position="53"/>
    </location>
    <ligand>
        <name>substrate</name>
    </ligand>
</feature>
<reference evidence="18 19" key="1">
    <citation type="submission" date="2018-06" db="EMBL/GenBank/DDBJ databases">
        <authorList>
            <consortium name="Pathogen Informatics"/>
            <person name="Doyle S."/>
        </authorList>
    </citation>
    <scope>NUCLEOTIDE SEQUENCE [LARGE SCALE GENOMIC DNA]</scope>
    <source>
        <strain evidence="18 19">NCTC9935</strain>
    </source>
</reference>
<comment type="similarity">
    <text evidence="3 15">Belongs to the cytidine and deoxycytidylate deaminase family.</text>
</comment>
<dbReference type="SUPFAM" id="SSF53927">
    <property type="entry name" value="Cytidine deaminase-like"/>
    <property type="match status" value="1"/>
</dbReference>
<evidence type="ECO:0000256" key="9">
    <source>
        <dbReference type="ARBA" id="ARBA00032005"/>
    </source>
</evidence>
<dbReference type="RefSeq" id="WP_111823565.1">
    <property type="nucleotide sequence ID" value="NZ_CBDERX010000046.1"/>
</dbReference>
<dbReference type="OrthoDB" id="9795347at2"/>
<dbReference type="EMBL" id="UAPR01000003">
    <property type="protein sequence ID" value="SPT55518.1"/>
    <property type="molecule type" value="Genomic_DNA"/>
</dbReference>
<dbReference type="EC" id="3.5.4.5" evidence="4 15"/>
<evidence type="ECO:0000256" key="5">
    <source>
        <dbReference type="ARBA" id="ARBA00018266"/>
    </source>
</evidence>
<evidence type="ECO:0000256" key="3">
    <source>
        <dbReference type="ARBA" id="ARBA00006576"/>
    </source>
</evidence>
<keyword evidence="8 14" id="KW-0862">Zinc</keyword>
<evidence type="ECO:0000256" key="13">
    <source>
        <dbReference type="PIRSR" id="PIRSR606262-2"/>
    </source>
</evidence>
<evidence type="ECO:0000256" key="8">
    <source>
        <dbReference type="ARBA" id="ARBA00022833"/>
    </source>
</evidence>
<comment type="cofactor">
    <cofactor evidence="1 14 15">
        <name>Zn(2+)</name>
        <dbReference type="ChEBI" id="CHEBI:29105"/>
    </cofactor>
</comment>
<dbReference type="GO" id="GO:0004126">
    <property type="term" value="F:cytidine deaminase activity"/>
    <property type="evidence" value="ECO:0007669"/>
    <property type="project" value="UniProtKB-UniRule"/>
</dbReference>
<dbReference type="PANTHER" id="PTHR11644">
    <property type="entry name" value="CYTIDINE DEAMINASE"/>
    <property type="match status" value="1"/>
</dbReference>
<proteinExistence type="inferred from homology"/>
<keyword evidence="7 15" id="KW-0378">Hydrolase</keyword>
<dbReference type="NCBIfam" id="NF004064">
    <property type="entry name" value="PRK05578.1"/>
    <property type="match status" value="1"/>
</dbReference>
<dbReference type="GO" id="GO:0072527">
    <property type="term" value="P:pyrimidine-containing compound metabolic process"/>
    <property type="evidence" value="ECO:0007669"/>
    <property type="project" value="UniProtKB-ARBA"/>
</dbReference>
<dbReference type="PROSITE" id="PS51747">
    <property type="entry name" value="CYT_DCMP_DEAMINASES_2"/>
    <property type="match status" value="1"/>
</dbReference>
<feature type="active site" description="Proton donor" evidence="12">
    <location>
        <position position="60"/>
    </location>
</feature>
<name>A0A2X0UEE5_9ACTO</name>
<feature type="compositionally biased region" description="Basic and acidic residues" evidence="16">
    <location>
        <begin position="143"/>
        <end position="152"/>
    </location>
</feature>
<dbReference type="GO" id="GO:0008270">
    <property type="term" value="F:zinc ion binding"/>
    <property type="evidence" value="ECO:0007669"/>
    <property type="project" value="UniProtKB-UniRule"/>
</dbReference>
<feature type="region of interest" description="Disordered" evidence="16">
    <location>
        <begin position="132"/>
        <end position="152"/>
    </location>
</feature>
<keyword evidence="6 14" id="KW-0479">Metal-binding</keyword>
<dbReference type="CDD" id="cd01283">
    <property type="entry name" value="cytidine_deaminase"/>
    <property type="match status" value="1"/>
</dbReference>
<dbReference type="Gene3D" id="3.40.140.10">
    <property type="entry name" value="Cytidine Deaminase, domain 2"/>
    <property type="match status" value="1"/>
</dbReference>
<dbReference type="InterPro" id="IPR016193">
    <property type="entry name" value="Cytidine_deaminase-like"/>
</dbReference>
<feature type="binding site" evidence="14">
    <location>
        <position position="58"/>
    </location>
    <ligand>
        <name>Zn(2+)</name>
        <dbReference type="ChEBI" id="CHEBI:29105"/>
        <note>catalytic</note>
    </ligand>
</feature>
<evidence type="ECO:0000256" key="15">
    <source>
        <dbReference type="RuleBase" id="RU364006"/>
    </source>
</evidence>
<evidence type="ECO:0000256" key="16">
    <source>
        <dbReference type="SAM" id="MobiDB-lite"/>
    </source>
</evidence>
<evidence type="ECO:0000256" key="12">
    <source>
        <dbReference type="PIRSR" id="PIRSR606262-1"/>
    </source>
</evidence>
<organism evidence="18 19">
    <name type="scientific">Schaalia odontolytica</name>
    <dbReference type="NCBI Taxonomy" id="1660"/>
    <lineage>
        <taxon>Bacteria</taxon>
        <taxon>Bacillati</taxon>
        <taxon>Actinomycetota</taxon>
        <taxon>Actinomycetes</taxon>
        <taxon>Actinomycetales</taxon>
        <taxon>Actinomycetaceae</taxon>
        <taxon>Schaalia</taxon>
    </lineage>
</organism>